<feature type="domain" description="BTB" evidence="3">
    <location>
        <begin position="178"/>
        <end position="308"/>
    </location>
</feature>
<feature type="compositionally biased region" description="Acidic residues" evidence="2">
    <location>
        <begin position="1"/>
        <end position="12"/>
    </location>
</feature>
<dbReference type="InParanoid" id="D2VHY7"/>
<evidence type="ECO:0000256" key="2">
    <source>
        <dbReference type="SAM" id="MobiDB-lite"/>
    </source>
</evidence>
<dbReference type="SMART" id="SM00225">
    <property type="entry name" value="BTB"/>
    <property type="match status" value="2"/>
</dbReference>
<protein>
    <submittedName>
        <fullName evidence="4">Predicted protein</fullName>
    </submittedName>
</protein>
<keyword evidence="5" id="KW-1185">Reference proteome</keyword>
<sequence>MYSSGEDSDEWESDRSFHPSEEDDDSDDYDDDYRRNNSDYYYCSSCGTYHPHNNSTTLNTKPFGWAGASAFSKDDLLFQHPIFTILEDAKRPTQGSALVRNYVKRSMQAYWAKQREESNNKEETEASSSIVNNVHQVDRELLEKAKIELLKYERKEKQSDELVEEIIKFNLEETDNTTFLELNIDGKIYKTTRKTMMKYDSLIKVMIENKESGGFDIETDSAGRVVFRSVPHSDYFKHILIFFRGDDEEITPSDKELSDEITSTMRKKFKFITEGFNLANYLEFHEICNYFCVKDLLTLIEKKVENFENPLGLEVLSEKYRHIEQEKEEYYKKVKANEKAISQADEKIRELIKQLRSMEEKKSKLLVEKLRLKKEQDLISKLVEMKASFKNEDAKSTSVEEFDIVFNIGGEDFAFKSTELLKYESSLLYKLMNKSQDKKSIFLDRDPSMFSYIYKFIKNETIPTGLANQKQIKLIEESKFFGIDALTVKIDIFRYPVEDLSEEDREIRETESILRKLFSYDRQNPLIDDPFVNLISVFDNVTDFYPVEQPTLTNMLFDFENNSELHGKEIPIIATGKEEFDFNFKSFTANIFEELDWNGVFIAGGAIQTCCKAHASMYNKKIAATMLQSSQDIDIFLYGLTKSEAEDKIRHIYSLVKKVKKDNFIVVRTKYTVTFCAPGIPAIQVVTRLYKSCAEVLIGFDIDSCCVGYDGNKVWCLPRFRRAFTRRYNLVDIERQSLTYELRLRKYAYRGFRVMVPGYKPELVKKPGLLSHSYYWKQSDLNGLALLLYYQADTSVINPFTAKRNDNISISSESTDSEEEQEGKHSDYGDFFCHKIMSYPFPYMMISYKNFIQKHKCHFVCALNDVESIIDSKDILTSNHTISPTIEWITEQPHRQLLGSLFPVFDNFYVCAYDAHYRKKKDSSLY</sequence>
<gene>
    <name evidence="4" type="ORF">NAEGRDRAFT_68491</name>
</gene>
<evidence type="ECO:0000313" key="5">
    <source>
        <dbReference type="Proteomes" id="UP000006671"/>
    </source>
</evidence>
<dbReference type="AlphaFoldDB" id="D2VHY7"/>
<dbReference type="OrthoDB" id="539213at2759"/>
<dbReference type="GeneID" id="8853380"/>
<dbReference type="GO" id="GO:0051260">
    <property type="term" value="P:protein homooligomerization"/>
    <property type="evidence" value="ECO:0007669"/>
    <property type="project" value="InterPro"/>
</dbReference>
<dbReference type="PANTHER" id="PTHR43558">
    <property type="entry name" value="REDUCTASE, PUTATIVE (AFU_ORTHOLOGUE AFUA_3G10540)-RELATED"/>
    <property type="match status" value="1"/>
</dbReference>
<dbReference type="eggNOG" id="ENOG502QU61">
    <property type="taxonomic scope" value="Eukaryota"/>
</dbReference>
<dbReference type="InterPro" id="IPR003131">
    <property type="entry name" value="T1-type_BTB"/>
</dbReference>
<dbReference type="RefSeq" id="XP_002676244.1">
    <property type="nucleotide sequence ID" value="XM_002676198.1"/>
</dbReference>
<dbReference type="Gene3D" id="3.30.710.10">
    <property type="entry name" value="Potassium Channel Kv1.1, Chain A"/>
    <property type="match status" value="2"/>
</dbReference>
<evidence type="ECO:0000259" key="3">
    <source>
        <dbReference type="SMART" id="SM00225"/>
    </source>
</evidence>
<organism evidence="5">
    <name type="scientific">Naegleria gruberi</name>
    <name type="common">Amoeba</name>
    <dbReference type="NCBI Taxonomy" id="5762"/>
    <lineage>
        <taxon>Eukaryota</taxon>
        <taxon>Discoba</taxon>
        <taxon>Heterolobosea</taxon>
        <taxon>Tetramitia</taxon>
        <taxon>Eutetramitia</taxon>
        <taxon>Vahlkampfiidae</taxon>
        <taxon>Naegleria</taxon>
    </lineage>
</organism>
<dbReference type="InterPro" id="IPR000210">
    <property type="entry name" value="BTB/POZ_dom"/>
</dbReference>
<dbReference type="Proteomes" id="UP000006671">
    <property type="component" value="Unassembled WGS sequence"/>
</dbReference>
<dbReference type="InterPro" id="IPR053354">
    <property type="entry name" value="MGDG_epimerase"/>
</dbReference>
<dbReference type="STRING" id="5762.D2VHY7"/>
<proteinExistence type="predicted"/>
<name>D2VHY7_NAEGR</name>
<evidence type="ECO:0000256" key="1">
    <source>
        <dbReference type="SAM" id="Coils"/>
    </source>
</evidence>
<feature type="region of interest" description="Disordered" evidence="2">
    <location>
        <begin position="1"/>
        <end position="31"/>
    </location>
</feature>
<feature type="compositionally biased region" description="Acidic residues" evidence="2">
    <location>
        <begin position="21"/>
        <end position="31"/>
    </location>
</feature>
<feature type="coiled-coil region" evidence="1">
    <location>
        <begin position="142"/>
        <end position="172"/>
    </location>
</feature>
<feature type="domain" description="BTB" evidence="3">
    <location>
        <begin position="402"/>
        <end position="498"/>
    </location>
</feature>
<accession>D2VHY7</accession>
<dbReference type="InterPro" id="IPR011333">
    <property type="entry name" value="SKP1/BTB/POZ_sf"/>
</dbReference>
<dbReference type="KEGG" id="ngr:NAEGRDRAFT_68491"/>
<dbReference type="EMBL" id="GG738873">
    <property type="protein sequence ID" value="EFC43500.1"/>
    <property type="molecule type" value="Genomic_DNA"/>
</dbReference>
<reference evidence="4 5" key="1">
    <citation type="journal article" date="2010" name="Cell">
        <title>The genome of Naegleria gruberi illuminates early eukaryotic versatility.</title>
        <authorList>
            <person name="Fritz-Laylin L.K."/>
            <person name="Prochnik S.E."/>
            <person name="Ginger M.L."/>
            <person name="Dacks J.B."/>
            <person name="Carpenter M.L."/>
            <person name="Field M.C."/>
            <person name="Kuo A."/>
            <person name="Paredez A."/>
            <person name="Chapman J."/>
            <person name="Pham J."/>
            <person name="Shu S."/>
            <person name="Neupane R."/>
            <person name="Cipriano M."/>
            <person name="Mancuso J."/>
            <person name="Tu H."/>
            <person name="Salamov A."/>
            <person name="Lindquist E."/>
            <person name="Shapiro H."/>
            <person name="Lucas S."/>
            <person name="Grigoriev I.V."/>
            <person name="Cande W.Z."/>
            <person name="Fulton C."/>
            <person name="Rokhsar D.S."/>
            <person name="Dawson S.C."/>
        </authorList>
    </citation>
    <scope>NUCLEOTIDE SEQUENCE [LARGE SCALE GENOMIC DNA]</scope>
    <source>
        <strain evidence="4 5">NEG-M</strain>
    </source>
</reference>
<keyword evidence="1" id="KW-0175">Coiled coil</keyword>
<dbReference type="SUPFAM" id="SSF54695">
    <property type="entry name" value="POZ domain"/>
    <property type="match status" value="2"/>
</dbReference>
<feature type="coiled-coil region" evidence="1">
    <location>
        <begin position="313"/>
        <end position="375"/>
    </location>
</feature>
<evidence type="ECO:0000313" key="4">
    <source>
        <dbReference type="EMBL" id="EFC43500.1"/>
    </source>
</evidence>
<dbReference type="Pfam" id="PF02214">
    <property type="entry name" value="BTB_2"/>
    <property type="match status" value="1"/>
</dbReference>
<dbReference type="VEuPathDB" id="AmoebaDB:NAEGRDRAFT_68491"/>
<dbReference type="PANTHER" id="PTHR43558:SF6">
    <property type="entry name" value="REDUCTASE, PUTATIVE (AFU_ORTHOLOGUE AFUA_3G10540)-RELATED"/>
    <property type="match status" value="1"/>
</dbReference>